<keyword evidence="2" id="KW-1185">Reference proteome</keyword>
<evidence type="ECO:0000313" key="1">
    <source>
        <dbReference type="EMBL" id="EHM09871.1"/>
    </source>
</evidence>
<dbReference type="OrthoDB" id="2152at2"/>
<accession>H0URB5</accession>
<evidence type="ECO:0000313" key="2">
    <source>
        <dbReference type="Proteomes" id="UP000005730"/>
    </source>
</evidence>
<dbReference type="STRING" id="926567.TheveDRAFT_0714"/>
<protein>
    <submittedName>
        <fullName evidence="1">Uncharacterized protein</fullName>
    </submittedName>
</protein>
<proteinExistence type="predicted"/>
<dbReference type="eggNOG" id="ENOG502Z7R1">
    <property type="taxonomic scope" value="Bacteria"/>
</dbReference>
<reference evidence="1 2" key="1">
    <citation type="submission" date="2011-10" db="EMBL/GenBank/DDBJ databases">
        <title>The Noncontiguous Finished genome of Thermanaerovibrio velox DSM 12556.</title>
        <authorList>
            <consortium name="US DOE Joint Genome Institute (JGI-PGF)"/>
            <person name="Lucas S."/>
            <person name="Copeland A."/>
            <person name="Lapidus A."/>
            <person name="Glavina del Rio T."/>
            <person name="Dalin E."/>
            <person name="Tice H."/>
            <person name="Bruce D."/>
            <person name="Goodwin L."/>
            <person name="Pitluck S."/>
            <person name="Peters L."/>
            <person name="Mikhailova N."/>
            <person name="Teshima H."/>
            <person name="Kyrpides N."/>
            <person name="Mavromatis K."/>
            <person name="Ivanova N."/>
            <person name="Markowitz V."/>
            <person name="Cheng J.-F."/>
            <person name="Hugenholtz P."/>
            <person name="Woyke T."/>
            <person name="Wu D."/>
            <person name="Spring S."/>
            <person name="Brambilla E.-M."/>
            <person name="Klenk H.-P."/>
            <person name="Eisen J.A."/>
        </authorList>
    </citation>
    <scope>NUCLEOTIDE SEQUENCE [LARGE SCALE GENOMIC DNA]</scope>
    <source>
        <strain evidence="1 2">DSM 12556</strain>
    </source>
</reference>
<dbReference type="HOGENOM" id="CLU_051845_0_0_0"/>
<name>H0URB5_9BACT</name>
<organism evidence="1 2">
    <name type="scientific">Thermanaerovibrio velox DSM 12556</name>
    <dbReference type="NCBI Taxonomy" id="926567"/>
    <lineage>
        <taxon>Bacteria</taxon>
        <taxon>Thermotogati</taxon>
        <taxon>Synergistota</taxon>
        <taxon>Synergistia</taxon>
        <taxon>Synergistales</taxon>
        <taxon>Synergistaceae</taxon>
        <taxon>Thermanaerovibrio</taxon>
    </lineage>
</organism>
<dbReference type="EMBL" id="CM001377">
    <property type="protein sequence ID" value="EHM09871.1"/>
    <property type="molecule type" value="Genomic_DNA"/>
</dbReference>
<sequence>MLSGTLRSTLIRAYALLAVLFSLIPTLAIPSKSRAEETEALLFCITVPLVEGKDVSVNLPNGSTKTVGKVVALPDKTRWPSYTATKWGKPGTVAASAVNAIHLLIGIDKGRGRTMSITPLKTIAPAAGPGASIVIDSPAGEGMFGAWAPAVGNPVMVRGEDGTEAPLSESRIPKPGDSLVIKVTKDSVPYLVEIENRPGGRVMAYYSSYRTEVIGRVLRPVEGVGRFEGTLFQDVGRIRANHPGVIDISTSPNGEIGGFQIIPWEHSRSPEMLNLWNMTQWMVIAPEDGRSPMGGTPPLFLGGLVPGPASSESLWDLWSTYGRRPLVLCRIQGGPWQKLPVAVGKDDHALKGLTHLRIYFPTYDEPLKSDTSQSQGD</sequence>
<dbReference type="Proteomes" id="UP000005730">
    <property type="component" value="Chromosome"/>
</dbReference>
<gene>
    <name evidence="1" type="ORF">TheveDRAFT_0714</name>
</gene>
<dbReference type="AlphaFoldDB" id="H0URB5"/>